<evidence type="ECO:0000256" key="5">
    <source>
        <dbReference type="PROSITE-ProRule" id="PRU01360"/>
    </source>
</evidence>
<organism evidence="8 9">
    <name type="scientific">Agarivorans gilvus</name>
    <dbReference type="NCBI Taxonomy" id="680279"/>
    <lineage>
        <taxon>Bacteria</taxon>
        <taxon>Pseudomonadati</taxon>
        <taxon>Pseudomonadota</taxon>
        <taxon>Gammaproteobacteria</taxon>
        <taxon>Alteromonadales</taxon>
        <taxon>Alteromonadaceae</taxon>
        <taxon>Agarivorans</taxon>
    </lineage>
</organism>
<keyword evidence="2 6" id="KW-0732">Signal</keyword>
<comment type="caution">
    <text evidence="8">The sequence shown here is derived from an EMBL/GenBank/DDBJ whole genome shotgun (WGS) entry which is preliminary data.</text>
</comment>
<keyword evidence="5" id="KW-0813">Transport</keyword>
<keyword evidence="1" id="KW-0410">Iron transport</keyword>
<dbReference type="EMBL" id="BMDY01000007">
    <property type="protein sequence ID" value="GGB02267.1"/>
    <property type="molecule type" value="Genomic_DNA"/>
</dbReference>
<feature type="signal peptide" evidence="6">
    <location>
        <begin position="1"/>
        <end position="21"/>
    </location>
</feature>
<dbReference type="PANTHER" id="PTHR32552:SF68">
    <property type="entry name" value="FERRICHROME OUTER MEMBRANE TRANSPORTER_PHAGE RECEPTOR"/>
    <property type="match status" value="1"/>
</dbReference>
<keyword evidence="5" id="KW-0812">Transmembrane</keyword>
<evidence type="ECO:0000256" key="1">
    <source>
        <dbReference type="ARBA" id="ARBA00022496"/>
    </source>
</evidence>
<dbReference type="Proteomes" id="UP000651977">
    <property type="component" value="Unassembled WGS sequence"/>
</dbReference>
<evidence type="ECO:0000256" key="6">
    <source>
        <dbReference type="SAM" id="SignalP"/>
    </source>
</evidence>
<comment type="similarity">
    <text evidence="5">Belongs to the TonB-dependent receptor family.</text>
</comment>
<feature type="domain" description="TonB-dependent receptor plug" evidence="7">
    <location>
        <begin position="49"/>
        <end position="125"/>
    </location>
</feature>
<evidence type="ECO:0000313" key="8">
    <source>
        <dbReference type="EMBL" id="GGB02267.1"/>
    </source>
</evidence>
<protein>
    <recommendedName>
        <fullName evidence="7">TonB-dependent receptor plug domain-containing protein</fullName>
    </recommendedName>
</protein>
<evidence type="ECO:0000313" key="9">
    <source>
        <dbReference type="Proteomes" id="UP000651977"/>
    </source>
</evidence>
<keyword evidence="5" id="KW-0998">Cell outer membrane</keyword>
<evidence type="ECO:0000256" key="4">
    <source>
        <dbReference type="ARBA" id="ARBA00023065"/>
    </source>
</evidence>
<keyword evidence="3" id="KW-0408">Iron</keyword>
<comment type="subcellular location">
    <subcellularLocation>
        <location evidence="5">Cell outer membrane</location>
        <topology evidence="5">Multi-pass membrane protein</topology>
    </subcellularLocation>
</comment>
<dbReference type="RefSeq" id="WP_055734456.1">
    <property type="nucleotide sequence ID" value="NZ_BMDY01000007.1"/>
</dbReference>
<reference evidence="9" key="1">
    <citation type="journal article" date="2019" name="Int. J. Syst. Evol. Microbiol.">
        <title>The Global Catalogue of Microorganisms (GCM) 10K type strain sequencing project: providing services to taxonomists for standard genome sequencing and annotation.</title>
        <authorList>
            <consortium name="The Broad Institute Genomics Platform"/>
            <consortium name="The Broad Institute Genome Sequencing Center for Infectious Disease"/>
            <person name="Wu L."/>
            <person name="Ma J."/>
        </authorList>
    </citation>
    <scope>NUCLEOTIDE SEQUENCE [LARGE SCALE GENOMIC DNA]</scope>
    <source>
        <strain evidence="9">CGMCC 1.10131</strain>
    </source>
</reference>
<keyword evidence="5" id="KW-0472">Membrane</keyword>
<dbReference type="SUPFAM" id="SSF56935">
    <property type="entry name" value="Porins"/>
    <property type="match status" value="1"/>
</dbReference>
<evidence type="ECO:0000259" key="7">
    <source>
        <dbReference type="Pfam" id="PF07715"/>
    </source>
</evidence>
<name>A0ABQ1I1F7_9ALTE</name>
<dbReference type="Gene3D" id="2.170.130.10">
    <property type="entry name" value="TonB-dependent receptor, plug domain"/>
    <property type="match status" value="1"/>
</dbReference>
<dbReference type="InterPro" id="IPR039426">
    <property type="entry name" value="TonB-dep_rcpt-like"/>
</dbReference>
<dbReference type="Pfam" id="PF07715">
    <property type="entry name" value="Plug"/>
    <property type="match status" value="1"/>
</dbReference>
<sequence length="134" mass="14572">MTKLNNITLALLFGAASVAFAQSANGEEQSIAIDTMVITADALKVETPASESPRVLSIISEQELRTRAPQKLDEALPYTSGVTSQPYGADNDTDWFKERGFDVAIYLDGSRLFRDGDLNVALFDITQENALVTN</sequence>
<keyword evidence="9" id="KW-1185">Reference proteome</keyword>
<keyword evidence="4" id="KW-0406">Ion transport</keyword>
<dbReference type="PROSITE" id="PS52016">
    <property type="entry name" value="TONB_DEPENDENT_REC_3"/>
    <property type="match status" value="1"/>
</dbReference>
<evidence type="ECO:0000256" key="2">
    <source>
        <dbReference type="ARBA" id="ARBA00022729"/>
    </source>
</evidence>
<keyword evidence="5" id="KW-1134">Transmembrane beta strand</keyword>
<dbReference type="PANTHER" id="PTHR32552">
    <property type="entry name" value="FERRICHROME IRON RECEPTOR-RELATED"/>
    <property type="match status" value="1"/>
</dbReference>
<gene>
    <name evidence="8" type="ORF">GCM10007414_14450</name>
</gene>
<dbReference type="InterPro" id="IPR012910">
    <property type="entry name" value="Plug_dom"/>
</dbReference>
<feature type="chain" id="PRO_5047090574" description="TonB-dependent receptor plug domain-containing protein" evidence="6">
    <location>
        <begin position="22"/>
        <end position="134"/>
    </location>
</feature>
<evidence type="ECO:0000256" key="3">
    <source>
        <dbReference type="ARBA" id="ARBA00023004"/>
    </source>
</evidence>
<accession>A0ABQ1I1F7</accession>
<proteinExistence type="inferred from homology"/>
<dbReference type="InterPro" id="IPR037066">
    <property type="entry name" value="Plug_dom_sf"/>
</dbReference>